<feature type="coiled-coil region" evidence="1">
    <location>
        <begin position="306"/>
        <end position="347"/>
    </location>
</feature>
<reference evidence="3" key="1">
    <citation type="journal article" date="2019" name="Int. J. Syst. Evol. Microbiol.">
        <title>The Global Catalogue of Microorganisms (GCM) 10K type strain sequencing project: providing services to taxonomists for standard genome sequencing and annotation.</title>
        <authorList>
            <consortium name="The Broad Institute Genomics Platform"/>
            <consortium name="The Broad Institute Genome Sequencing Center for Infectious Disease"/>
            <person name="Wu L."/>
            <person name="Ma J."/>
        </authorList>
    </citation>
    <scope>NUCLEOTIDE SEQUENCE [LARGE SCALE GENOMIC DNA]</scope>
    <source>
        <strain evidence="3">JCM 18304</strain>
    </source>
</reference>
<dbReference type="EMBL" id="BAABJQ010000050">
    <property type="protein sequence ID" value="GAA5201416.1"/>
    <property type="molecule type" value="Genomic_DNA"/>
</dbReference>
<dbReference type="RefSeq" id="WP_345639031.1">
    <property type="nucleotide sequence ID" value="NZ_BAABJQ010000050.1"/>
</dbReference>
<gene>
    <name evidence="2" type="ORF">GCM10023322_81330</name>
</gene>
<protein>
    <submittedName>
        <fullName evidence="2">Uncharacterized protein</fullName>
    </submittedName>
</protein>
<keyword evidence="3" id="KW-1185">Reference proteome</keyword>
<accession>A0ABP9SUA7</accession>
<organism evidence="2 3">
    <name type="scientific">Rugosimonospora acidiphila</name>
    <dbReference type="NCBI Taxonomy" id="556531"/>
    <lineage>
        <taxon>Bacteria</taxon>
        <taxon>Bacillati</taxon>
        <taxon>Actinomycetota</taxon>
        <taxon>Actinomycetes</taxon>
        <taxon>Micromonosporales</taxon>
        <taxon>Micromonosporaceae</taxon>
        <taxon>Rugosimonospora</taxon>
    </lineage>
</organism>
<dbReference type="Proteomes" id="UP001501570">
    <property type="component" value="Unassembled WGS sequence"/>
</dbReference>
<evidence type="ECO:0000313" key="3">
    <source>
        <dbReference type="Proteomes" id="UP001501570"/>
    </source>
</evidence>
<evidence type="ECO:0000313" key="2">
    <source>
        <dbReference type="EMBL" id="GAA5201416.1"/>
    </source>
</evidence>
<name>A0ABP9SUA7_9ACTN</name>
<comment type="caution">
    <text evidence="2">The sequence shown here is derived from an EMBL/GenBank/DDBJ whole genome shotgun (WGS) entry which is preliminary data.</text>
</comment>
<keyword evidence="1" id="KW-0175">Coiled coil</keyword>
<evidence type="ECO:0000256" key="1">
    <source>
        <dbReference type="SAM" id="Coils"/>
    </source>
</evidence>
<proteinExistence type="predicted"/>
<sequence>MPMDRHSADQALTGLGAAHDRIAAAMFVIDSHAGLAFLRGTGLTGRTAERARAISPEVDLLWAHFNALTGLLDRARAIRGQRRLGDDDWEALRLLLAEPVLALDGTGLPVEAGSTAVATLLGVRELSNGLEQRCGTMTTQLAEVDAAWSAVAGCFAPLTEAFGAVAGQAEELGVAELTRSLGERLDQGRSANLRDPLTAAPAGQLRAAVRDLAGELASELDTVRQRVAGLAALRDRYPDRIAALATLVEEVAAAESGVRDAYARAEEKILAPDLPVPPAAAGRLRAALPGPDDVHKRQWVRLAEDLAALEESARLARGRAEQLRDAADGLLARRQELRGRLDAYRAKAARVGFAEDTDLSVRYQRAHDLLFTAPCDLRQSTRAVYAYQQALAELIASSKEPR</sequence>